<feature type="domain" description="PAC" evidence="8">
    <location>
        <begin position="135"/>
        <end position="189"/>
    </location>
</feature>
<feature type="non-terminal residue" evidence="9">
    <location>
        <position position="1"/>
    </location>
</feature>
<dbReference type="GO" id="GO:0000155">
    <property type="term" value="F:phosphorelay sensor kinase activity"/>
    <property type="evidence" value="ECO:0007669"/>
    <property type="project" value="InterPro"/>
</dbReference>
<feature type="domain" description="PAS" evidence="7">
    <location>
        <begin position="63"/>
        <end position="134"/>
    </location>
</feature>
<evidence type="ECO:0000256" key="4">
    <source>
        <dbReference type="ARBA" id="ARBA00022679"/>
    </source>
</evidence>
<dbReference type="AlphaFoldDB" id="A0A239LFE8"/>
<evidence type="ECO:0000313" key="9">
    <source>
        <dbReference type="EMBL" id="SNT28359.1"/>
    </source>
</evidence>
<evidence type="ECO:0000259" key="7">
    <source>
        <dbReference type="PROSITE" id="PS50112"/>
    </source>
</evidence>
<keyword evidence="10" id="KW-1185">Reference proteome</keyword>
<dbReference type="SUPFAM" id="SSF55785">
    <property type="entry name" value="PYP-like sensor domain (PAS domain)"/>
    <property type="match status" value="1"/>
</dbReference>
<dbReference type="RefSeq" id="WP_144266385.1">
    <property type="nucleotide sequence ID" value="NZ_FZOQ01000039.1"/>
</dbReference>
<evidence type="ECO:0000256" key="3">
    <source>
        <dbReference type="ARBA" id="ARBA00022553"/>
    </source>
</evidence>
<dbReference type="SUPFAM" id="SSF55874">
    <property type="entry name" value="ATPase domain of HSP90 chaperone/DNA topoisomerase II/histidine kinase"/>
    <property type="match status" value="1"/>
</dbReference>
<dbReference type="InterPro" id="IPR003661">
    <property type="entry name" value="HisK_dim/P_dom"/>
</dbReference>
<dbReference type="InterPro" id="IPR000700">
    <property type="entry name" value="PAS-assoc_C"/>
</dbReference>
<dbReference type="InterPro" id="IPR004358">
    <property type="entry name" value="Sig_transdc_His_kin-like_C"/>
</dbReference>
<reference evidence="10" key="1">
    <citation type="submission" date="2017-06" db="EMBL/GenBank/DDBJ databases">
        <authorList>
            <person name="Varghese N."/>
            <person name="Submissions S."/>
        </authorList>
    </citation>
    <scope>NUCLEOTIDE SEQUENCE [LARGE SCALE GENOMIC DNA]</scope>
    <source>
        <strain evidence="10">NKM1</strain>
    </source>
</reference>
<dbReference type="Gene3D" id="1.10.287.130">
    <property type="match status" value="1"/>
</dbReference>
<dbReference type="CDD" id="cd00130">
    <property type="entry name" value="PAS"/>
    <property type="match status" value="1"/>
</dbReference>
<protein>
    <recommendedName>
        <fullName evidence="2">histidine kinase</fullName>
        <ecNumber evidence="2">2.7.13.3</ecNumber>
    </recommendedName>
</protein>
<dbReference type="InterPro" id="IPR036097">
    <property type="entry name" value="HisK_dim/P_sf"/>
</dbReference>
<dbReference type="PANTHER" id="PTHR43304:SF1">
    <property type="entry name" value="PAC DOMAIN-CONTAINING PROTEIN"/>
    <property type="match status" value="1"/>
</dbReference>
<dbReference type="InterPro" id="IPR003594">
    <property type="entry name" value="HATPase_dom"/>
</dbReference>
<dbReference type="SMART" id="SM00091">
    <property type="entry name" value="PAS"/>
    <property type="match status" value="1"/>
</dbReference>
<dbReference type="EMBL" id="FZOQ01000039">
    <property type="protein sequence ID" value="SNT28359.1"/>
    <property type="molecule type" value="Genomic_DNA"/>
</dbReference>
<dbReference type="Pfam" id="PF02518">
    <property type="entry name" value="HATPase_c"/>
    <property type="match status" value="1"/>
</dbReference>
<evidence type="ECO:0000256" key="2">
    <source>
        <dbReference type="ARBA" id="ARBA00012438"/>
    </source>
</evidence>
<dbReference type="Pfam" id="PF13426">
    <property type="entry name" value="PAS_9"/>
    <property type="match status" value="1"/>
</dbReference>
<dbReference type="EC" id="2.7.13.3" evidence="2"/>
<dbReference type="PANTHER" id="PTHR43304">
    <property type="entry name" value="PHYTOCHROME-LIKE PROTEIN CPH1"/>
    <property type="match status" value="1"/>
</dbReference>
<evidence type="ECO:0000256" key="5">
    <source>
        <dbReference type="ARBA" id="ARBA00022777"/>
    </source>
</evidence>
<dbReference type="Gene3D" id="3.30.565.10">
    <property type="entry name" value="Histidine kinase-like ATPase, C-terminal domain"/>
    <property type="match status" value="1"/>
</dbReference>
<dbReference type="PROSITE" id="PS50113">
    <property type="entry name" value="PAC"/>
    <property type="match status" value="1"/>
</dbReference>
<comment type="catalytic activity">
    <reaction evidence="1">
        <text>ATP + protein L-histidine = ADP + protein N-phospho-L-histidine.</text>
        <dbReference type="EC" id="2.7.13.3"/>
    </reaction>
</comment>
<dbReference type="CDD" id="cd00082">
    <property type="entry name" value="HisKA"/>
    <property type="match status" value="1"/>
</dbReference>
<dbReference type="InterPro" id="IPR005467">
    <property type="entry name" value="His_kinase_dom"/>
</dbReference>
<dbReference type="SMART" id="SM00387">
    <property type="entry name" value="HATPase_c"/>
    <property type="match status" value="1"/>
</dbReference>
<evidence type="ECO:0000256" key="1">
    <source>
        <dbReference type="ARBA" id="ARBA00000085"/>
    </source>
</evidence>
<feature type="domain" description="Histidine kinase" evidence="6">
    <location>
        <begin position="207"/>
        <end position="420"/>
    </location>
</feature>
<sequence length="420" mass="47394">FPRISPSKFRRQCEEAAKEGTAKHFEERYAYSGRAYSYSVYPSEEGLSVFFTDITEALDTREELEKLSLVASNTTNGVVISNKDRRVEWINEGFTKMTGYSSSEVLGKLPIELLHHDQTSIEVLNSVREQMAEGRPVAFEILNRKKNGEDLWLAVEINPIHGEHGELQRFVTIQTDITALKKSELSLSELTKDLYRQNSDLHQFTYIVSHNLRAPLANVLGLARLLSVGDRGAAIYDEAIKNLKKSAENLDVVVRDVNTILSIRNSKLNLEKERVNLAEVLQEACNSLQEALCKCGGNISIGIAQDMCVSGSKAYLHSIFYNLLSNAVKYRSEERVLQVEVNCYHCQEEGTVITFKDNGSGFDIHKAGDNLFKLYKRFHSDKNGRGIGLYLVKTHLEAMEGRIEVDSQPNKGTRFSIYLK</sequence>
<dbReference type="InterPro" id="IPR036890">
    <property type="entry name" value="HATPase_C_sf"/>
</dbReference>
<dbReference type="InterPro" id="IPR052162">
    <property type="entry name" value="Sensor_kinase/Photoreceptor"/>
</dbReference>
<accession>A0A239LFE8</accession>
<dbReference type="OrthoDB" id="9766459at2"/>
<dbReference type="Proteomes" id="UP000198432">
    <property type="component" value="Unassembled WGS sequence"/>
</dbReference>
<evidence type="ECO:0000259" key="6">
    <source>
        <dbReference type="PROSITE" id="PS50109"/>
    </source>
</evidence>
<organism evidence="9 10">
    <name type="scientific">Pontibacter ummariensis</name>
    <dbReference type="NCBI Taxonomy" id="1610492"/>
    <lineage>
        <taxon>Bacteria</taxon>
        <taxon>Pseudomonadati</taxon>
        <taxon>Bacteroidota</taxon>
        <taxon>Cytophagia</taxon>
        <taxon>Cytophagales</taxon>
        <taxon>Hymenobacteraceae</taxon>
        <taxon>Pontibacter</taxon>
    </lineage>
</organism>
<dbReference type="PRINTS" id="PR00344">
    <property type="entry name" value="BCTRLSENSOR"/>
</dbReference>
<dbReference type="InterPro" id="IPR035965">
    <property type="entry name" value="PAS-like_dom_sf"/>
</dbReference>
<dbReference type="SUPFAM" id="SSF47384">
    <property type="entry name" value="Homodimeric domain of signal transducing histidine kinase"/>
    <property type="match status" value="1"/>
</dbReference>
<keyword evidence="3" id="KW-0597">Phosphoprotein</keyword>
<keyword evidence="5" id="KW-0418">Kinase</keyword>
<gene>
    <name evidence="9" type="ORF">SAMN06296052_13931</name>
</gene>
<dbReference type="Gene3D" id="3.30.450.20">
    <property type="entry name" value="PAS domain"/>
    <property type="match status" value="2"/>
</dbReference>
<dbReference type="NCBIfam" id="TIGR00229">
    <property type="entry name" value="sensory_box"/>
    <property type="match status" value="1"/>
</dbReference>
<proteinExistence type="predicted"/>
<name>A0A239LFE8_9BACT</name>
<dbReference type="InterPro" id="IPR001610">
    <property type="entry name" value="PAC"/>
</dbReference>
<evidence type="ECO:0000259" key="8">
    <source>
        <dbReference type="PROSITE" id="PS50113"/>
    </source>
</evidence>
<dbReference type="InterPro" id="IPR000014">
    <property type="entry name" value="PAS"/>
</dbReference>
<evidence type="ECO:0000313" key="10">
    <source>
        <dbReference type="Proteomes" id="UP000198432"/>
    </source>
</evidence>
<dbReference type="SMART" id="SM00086">
    <property type="entry name" value="PAC"/>
    <property type="match status" value="1"/>
</dbReference>
<dbReference type="PROSITE" id="PS50112">
    <property type="entry name" value="PAS"/>
    <property type="match status" value="1"/>
</dbReference>
<keyword evidence="4" id="KW-0808">Transferase</keyword>
<dbReference type="PROSITE" id="PS50109">
    <property type="entry name" value="HIS_KIN"/>
    <property type="match status" value="1"/>
</dbReference>